<evidence type="ECO:0000256" key="8">
    <source>
        <dbReference type="ARBA" id="ARBA00022714"/>
    </source>
</evidence>
<dbReference type="Pfam" id="PF13085">
    <property type="entry name" value="Fer2_3"/>
    <property type="match status" value="1"/>
</dbReference>
<comment type="catalytic activity">
    <reaction evidence="15 16">
        <text>a quinone + succinate = fumarate + a quinol</text>
        <dbReference type="Rhea" id="RHEA:40523"/>
        <dbReference type="ChEBI" id="CHEBI:24646"/>
        <dbReference type="ChEBI" id="CHEBI:29806"/>
        <dbReference type="ChEBI" id="CHEBI:30031"/>
        <dbReference type="ChEBI" id="CHEBI:132124"/>
        <dbReference type="EC" id="1.3.5.1"/>
    </reaction>
</comment>
<sequence length="230" mass="26308">MKFIVFRYNPDVDATLRMQEYEVAASRGMMLRDALMEIKRQDETFSFRHSCGEGVCGSDGVNVNGTNLLGCITRVSDLKEPVTVRPLPGRPVVRDLVVDMSQFYQQYRAVRPYLIRRDPLPEQEILQSPGERDQLDGLYECIMCGCCSTACPSFWWNPDKFHGPQALLQAWRFLADSRDQATDERLDALEGPYRLFRCHTIMNCVEVCPKHLNPTVAIGKIKELMLKKAI</sequence>
<dbReference type="GO" id="GO:0051537">
    <property type="term" value="F:2 iron, 2 sulfur cluster binding"/>
    <property type="evidence" value="ECO:0007669"/>
    <property type="project" value="UniProtKB-KW"/>
</dbReference>
<evidence type="ECO:0000256" key="14">
    <source>
        <dbReference type="ARBA" id="ARBA00023291"/>
    </source>
</evidence>
<evidence type="ECO:0000259" key="17">
    <source>
        <dbReference type="PROSITE" id="PS51085"/>
    </source>
</evidence>
<dbReference type="PROSITE" id="PS00198">
    <property type="entry name" value="4FE4S_FER_1"/>
    <property type="match status" value="1"/>
</dbReference>
<comment type="caution">
    <text evidence="19">The sequence shown here is derived from an EMBL/GenBank/DDBJ whole genome shotgun (WGS) entry which is preliminary data.</text>
</comment>
<dbReference type="InterPro" id="IPR012675">
    <property type="entry name" value="Beta-grasp_dom_sf"/>
</dbReference>
<dbReference type="InterPro" id="IPR009051">
    <property type="entry name" value="Helical_ferredxn"/>
</dbReference>
<comment type="similarity">
    <text evidence="2 16">Belongs to the succinate dehydrogenase/fumarate reductase iron-sulfur protein family.</text>
</comment>
<evidence type="ECO:0000313" key="20">
    <source>
        <dbReference type="Proteomes" id="UP000250928"/>
    </source>
</evidence>
<keyword evidence="10" id="KW-0249">Electron transport</keyword>
<dbReference type="Gene3D" id="1.10.1060.10">
    <property type="entry name" value="Alpha-helical ferredoxin"/>
    <property type="match status" value="1"/>
</dbReference>
<feature type="domain" description="4Fe-4S ferredoxin-type" evidence="18">
    <location>
        <begin position="131"/>
        <end position="161"/>
    </location>
</feature>
<dbReference type="GO" id="GO:0051539">
    <property type="term" value="F:4 iron, 4 sulfur cluster binding"/>
    <property type="evidence" value="ECO:0007669"/>
    <property type="project" value="UniProtKB-KW"/>
</dbReference>
<evidence type="ECO:0000256" key="4">
    <source>
        <dbReference type="ARBA" id="ARBA00022131"/>
    </source>
</evidence>
<evidence type="ECO:0000256" key="16">
    <source>
        <dbReference type="RuleBase" id="RU361237"/>
    </source>
</evidence>
<dbReference type="InterPro" id="IPR050573">
    <property type="entry name" value="SDH/FRD_Iron-Sulfur"/>
</dbReference>
<dbReference type="GO" id="GO:0051538">
    <property type="term" value="F:3 iron, 4 sulfur cluster binding"/>
    <property type="evidence" value="ECO:0007669"/>
    <property type="project" value="UniProtKB-KW"/>
</dbReference>
<evidence type="ECO:0000256" key="13">
    <source>
        <dbReference type="ARBA" id="ARBA00023014"/>
    </source>
</evidence>
<evidence type="ECO:0000256" key="1">
    <source>
        <dbReference type="ARBA" id="ARBA00004894"/>
    </source>
</evidence>
<dbReference type="GO" id="GO:0046872">
    <property type="term" value="F:metal ion binding"/>
    <property type="evidence" value="ECO:0007669"/>
    <property type="project" value="UniProtKB-KW"/>
</dbReference>
<dbReference type="GO" id="GO:0008177">
    <property type="term" value="F:succinate dehydrogenase (quinone) activity"/>
    <property type="evidence" value="ECO:0007669"/>
    <property type="project" value="UniProtKB-EC"/>
</dbReference>
<evidence type="ECO:0000256" key="7">
    <source>
        <dbReference type="ARBA" id="ARBA00022532"/>
    </source>
</evidence>
<dbReference type="NCBIfam" id="TIGR00384">
    <property type="entry name" value="dhsB"/>
    <property type="match status" value="1"/>
</dbReference>
<dbReference type="GO" id="GO:0006099">
    <property type="term" value="P:tricarboxylic acid cycle"/>
    <property type="evidence" value="ECO:0007669"/>
    <property type="project" value="UniProtKB-KW"/>
</dbReference>
<dbReference type="PANTHER" id="PTHR11921">
    <property type="entry name" value="SUCCINATE DEHYDROGENASE IRON-SULFUR PROTEIN"/>
    <property type="match status" value="1"/>
</dbReference>
<dbReference type="Proteomes" id="UP000250928">
    <property type="component" value="Unassembled WGS sequence"/>
</dbReference>
<gene>
    <name evidence="19" type="primary">sdhB</name>
    <name evidence="19" type="ORF">C3L24_09665</name>
</gene>
<feature type="domain" description="2Fe-2S ferredoxin-type" evidence="17">
    <location>
        <begin position="12"/>
        <end position="90"/>
    </location>
</feature>
<evidence type="ECO:0000313" key="19">
    <source>
        <dbReference type="EMBL" id="PUE00167.1"/>
    </source>
</evidence>
<dbReference type="SUPFAM" id="SSF54292">
    <property type="entry name" value="2Fe-2S ferredoxin-like"/>
    <property type="match status" value="1"/>
</dbReference>
<evidence type="ECO:0000256" key="15">
    <source>
        <dbReference type="ARBA" id="ARBA00049220"/>
    </source>
</evidence>
<dbReference type="EMBL" id="PQCO01000231">
    <property type="protein sequence ID" value="PUE00167.1"/>
    <property type="molecule type" value="Genomic_DNA"/>
</dbReference>
<keyword evidence="9 16" id="KW-0479">Metal-binding</keyword>
<evidence type="ECO:0000256" key="12">
    <source>
        <dbReference type="ARBA" id="ARBA00023004"/>
    </source>
</evidence>
<proteinExistence type="inferred from homology"/>
<keyword evidence="7" id="KW-0816">Tricarboxylic acid cycle</keyword>
<dbReference type="InterPro" id="IPR036010">
    <property type="entry name" value="2Fe-2S_ferredoxin-like_sf"/>
</dbReference>
<dbReference type="InterPro" id="IPR025192">
    <property type="entry name" value="Succ_DH/fum_Rdtase_N"/>
</dbReference>
<dbReference type="EC" id="1.3.5.1" evidence="3 16"/>
<dbReference type="InterPro" id="IPR017900">
    <property type="entry name" value="4Fe4S_Fe_S_CS"/>
</dbReference>
<comment type="cofactor">
    <cofactor evidence="16">
        <name>[4Fe-4S] cluster</name>
        <dbReference type="ChEBI" id="CHEBI:49883"/>
    </cofactor>
    <text evidence="16">Binds 1 [4Fe-4S] cluster.</text>
</comment>
<evidence type="ECO:0000259" key="18">
    <source>
        <dbReference type="PROSITE" id="PS51379"/>
    </source>
</evidence>
<evidence type="ECO:0000256" key="10">
    <source>
        <dbReference type="ARBA" id="ARBA00022982"/>
    </source>
</evidence>
<accession>A0A6N4DS92</accession>
<dbReference type="InterPro" id="IPR017896">
    <property type="entry name" value="4Fe4S_Fe-S-bd"/>
</dbReference>
<evidence type="ECO:0000256" key="3">
    <source>
        <dbReference type="ARBA" id="ARBA00012792"/>
    </source>
</evidence>
<dbReference type="GO" id="GO:0022904">
    <property type="term" value="P:respiratory electron transport chain"/>
    <property type="evidence" value="ECO:0007669"/>
    <property type="project" value="TreeGrafter"/>
</dbReference>
<evidence type="ECO:0000256" key="9">
    <source>
        <dbReference type="ARBA" id="ARBA00022723"/>
    </source>
</evidence>
<reference evidence="19 20" key="1">
    <citation type="submission" date="2018-01" db="EMBL/GenBank/DDBJ databases">
        <title>Novel co-symbiosis in the lucinid bivalve Phacoides pectinatus.</title>
        <authorList>
            <person name="Lim S.J."/>
            <person name="Davis B.G."/>
            <person name="Gill D.E."/>
            <person name="Engel A.S."/>
            <person name="Anderson L.C."/>
            <person name="Campbell B.J."/>
        </authorList>
    </citation>
    <scope>NUCLEOTIDE SEQUENCE [LARGE SCALE GENOMIC DNA]</scope>
    <source>
        <strain evidence="19">N3_P5</strain>
    </source>
</reference>
<keyword evidence="5" id="KW-0813">Transport</keyword>
<dbReference type="AlphaFoldDB" id="A0A6N4DS92"/>
<protein>
    <recommendedName>
        <fullName evidence="4 16">Succinate dehydrogenase iron-sulfur subunit</fullName>
        <ecNumber evidence="3 16">1.3.5.1</ecNumber>
    </recommendedName>
</protein>
<dbReference type="PROSITE" id="PS51085">
    <property type="entry name" value="2FE2S_FER_2"/>
    <property type="match status" value="1"/>
</dbReference>
<keyword evidence="12 16" id="KW-0408">Iron</keyword>
<organism evidence="19 20">
    <name type="scientific">Candidatus Sedimenticola endophacoides</name>
    <dbReference type="NCBI Taxonomy" id="2548426"/>
    <lineage>
        <taxon>Bacteria</taxon>
        <taxon>Pseudomonadati</taxon>
        <taxon>Pseudomonadota</taxon>
        <taxon>Gammaproteobacteria</taxon>
        <taxon>Chromatiales</taxon>
        <taxon>Sedimenticolaceae</taxon>
        <taxon>Sedimenticola</taxon>
    </lineage>
</organism>
<dbReference type="SUPFAM" id="SSF46548">
    <property type="entry name" value="alpha-helical ferredoxin"/>
    <property type="match status" value="1"/>
</dbReference>
<dbReference type="Gene3D" id="3.10.20.30">
    <property type="match status" value="1"/>
</dbReference>
<comment type="cofactor">
    <cofactor evidence="16">
        <name>[3Fe-4S] cluster</name>
        <dbReference type="ChEBI" id="CHEBI:21137"/>
    </cofactor>
    <text evidence="16">Binds 1 [3Fe-4S] cluster.</text>
</comment>
<keyword evidence="6 16" id="KW-0004">4Fe-4S</keyword>
<keyword evidence="13 16" id="KW-0411">Iron-sulfur</keyword>
<evidence type="ECO:0000256" key="11">
    <source>
        <dbReference type="ARBA" id="ARBA00023002"/>
    </source>
</evidence>
<keyword evidence="11" id="KW-0560">Oxidoreductase</keyword>
<dbReference type="FunFam" id="1.10.1060.10:FF:000001">
    <property type="entry name" value="Succinate dehydrogenase iron-sulfur subunit SdhB"/>
    <property type="match status" value="1"/>
</dbReference>
<dbReference type="PANTHER" id="PTHR11921:SF29">
    <property type="entry name" value="SUCCINATE DEHYDROGENASE [UBIQUINONE] IRON-SULFUR SUBUNIT, MITOCHONDRIAL"/>
    <property type="match status" value="1"/>
</dbReference>
<dbReference type="GO" id="GO:0009055">
    <property type="term" value="F:electron transfer activity"/>
    <property type="evidence" value="ECO:0007669"/>
    <property type="project" value="InterPro"/>
</dbReference>
<evidence type="ECO:0000256" key="5">
    <source>
        <dbReference type="ARBA" id="ARBA00022448"/>
    </source>
</evidence>
<evidence type="ECO:0000256" key="6">
    <source>
        <dbReference type="ARBA" id="ARBA00022485"/>
    </source>
</evidence>
<dbReference type="NCBIfam" id="NF004616">
    <property type="entry name" value="PRK05950.1"/>
    <property type="match status" value="1"/>
</dbReference>
<keyword evidence="8 16" id="KW-0001">2Fe-2S</keyword>
<evidence type="ECO:0000256" key="2">
    <source>
        <dbReference type="ARBA" id="ARBA00009433"/>
    </source>
</evidence>
<dbReference type="PROSITE" id="PS51379">
    <property type="entry name" value="4FE4S_FER_2"/>
    <property type="match status" value="1"/>
</dbReference>
<comment type="pathway">
    <text evidence="1">Carbohydrate metabolism; tricarboxylic acid cycle; fumarate from succinate (bacterial route): step 1/1.</text>
</comment>
<name>A0A6N4DS92_9GAMM</name>
<dbReference type="InterPro" id="IPR004489">
    <property type="entry name" value="Succ_DH/fum_Rdtase_Fe-S"/>
</dbReference>
<dbReference type="Pfam" id="PF13534">
    <property type="entry name" value="Fer4_17"/>
    <property type="match status" value="1"/>
</dbReference>
<dbReference type="InterPro" id="IPR001041">
    <property type="entry name" value="2Fe-2S_ferredoxin-type"/>
</dbReference>
<comment type="cofactor">
    <cofactor evidence="16">
        <name>[2Fe-2S] cluster</name>
        <dbReference type="ChEBI" id="CHEBI:190135"/>
    </cofactor>
    <text evidence="16">Binds 1 [2Fe-2S] cluster.</text>
</comment>
<keyword evidence="14 16" id="KW-0003">3Fe-4S</keyword>